<accession>A0A4P6HLQ7</accession>
<dbReference type="AlphaFoldDB" id="A0A4P6HLQ7"/>
<feature type="transmembrane region" description="Helical" evidence="1">
    <location>
        <begin position="209"/>
        <end position="227"/>
    </location>
</feature>
<keyword evidence="3" id="KW-1185">Reference proteome</keyword>
<evidence type="ECO:0000313" key="3">
    <source>
        <dbReference type="Proteomes" id="UP000293296"/>
    </source>
</evidence>
<protein>
    <submittedName>
        <fullName evidence="2">DUF554 domain-containing protein</fullName>
    </submittedName>
</protein>
<reference evidence="2 3" key="1">
    <citation type="submission" date="2018-02" db="EMBL/GenBank/DDBJ databases">
        <title>Genome sequence of Desulfovibrio carbinolicus DSM 3852.</title>
        <authorList>
            <person name="Wilbanks E."/>
            <person name="Skennerton C.T."/>
            <person name="Orphan V.J."/>
        </authorList>
    </citation>
    <scope>NUCLEOTIDE SEQUENCE [LARGE SCALE GENOMIC DNA]</scope>
    <source>
        <strain evidence="2 3">DSM 3852</strain>
    </source>
</reference>
<evidence type="ECO:0000313" key="2">
    <source>
        <dbReference type="EMBL" id="QAZ67636.1"/>
    </source>
</evidence>
<dbReference type="PANTHER" id="PTHR36111:SF2">
    <property type="entry name" value="INNER MEMBRANE PROTEIN"/>
    <property type="match status" value="1"/>
</dbReference>
<dbReference type="Proteomes" id="UP000293296">
    <property type="component" value="Chromosome"/>
</dbReference>
<dbReference type="KEGG" id="dcb:C3Y92_10525"/>
<organism evidence="2 3">
    <name type="scientific">Solidesulfovibrio carbinolicus</name>
    <dbReference type="NCBI Taxonomy" id="296842"/>
    <lineage>
        <taxon>Bacteria</taxon>
        <taxon>Pseudomonadati</taxon>
        <taxon>Thermodesulfobacteriota</taxon>
        <taxon>Desulfovibrionia</taxon>
        <taxon>Desulfovibrionales</taxon>
        <taxon>Desulfovibrionaceae</taxon>
        <taxon>Solidesulfovibrio</taxon>
    </lineage>
</organism>
<keyword evidence="1" id="KW-0472">Membrane</keyword>
<feature type="transmembrane region" description="Helical" evidence="1">
    <location>
        <begin position="35"/>
        <end position="52"/>
    </location>
</feature>
<feature type="transmembrane region" description="Helical" evidence="1">
    <location>
        <begin position="6"/>
        <end position="23"/>
    </location>
</feature>
<name>A0A4P6HLQ7_9BACT</name>
<dbReference type="OrthoDB" id="9797976at2"/>
<proteinExistence type="predicted"/>
<gene>
    <name evidence="2" type="ORF">C3Y92_10525</name>
</gene>
<feature type="transmembrane region" description="Helical" evidence="1">
    <location>
        <begin position="140"/>
        <end position="162"/>
    </location>
</feature>
<keyword evidence="1" id="KW-0812">Transmembrane</keyword>
<keyword evidence="1" id="KW-1133">Transmembrane helix</keyword>
<feature type="transmembrane region" description="Helical" evidence="1">
    <location>
        <begin position="183"/>
        <end position="203"/>
    </location>
</feature>
<dbReference type="PANTHER" id="PTHR36111">
    <property type="entry name" value="INNER MEMBRANE PROTEIN-RELATED"/>
    <property type="match status" value="1"/>
</dbReference>
<dbReference type="InterPro" id="IPR007563">
    <property type="entry name" value="DUF554"/>
</dbReference>
<evidence type="ECO:0000256" key="1">
    <source>
        <dbReference type="SAM" id="Phobius"/>
    </source>
</evidence>
<dbReference type="RefSeq" id="WP_015860868.1">
    <property type="nucleotide sequence ID" value="NZ_CP026538.1"/>
</dbReference>
<dbReference type="EMBL" id="CP026538">
    <property type="protein sequence ID" value="QAZ67636.1"/>
    <property type="molecule type" value="Genomic_DNA"/>
</dbReference>
<sequence length="228" mass="23745">MIPIGPLVNGAAIIVGALLGLTLHGRFPDRIRTIMFHALGLSVFAIGVKMAMAMTSPILLVVSMLVGAVVGEAIDIERQFARAGDKIKTLLRSDNALFTDGLVTASVIFCSGTMAVLGSFDEALRGDHTLLFTKSILDGCIAMILATTYGAGVALSFLPVAAYESAMTVTAGAAQDFFTPARLTQLSAVGGLLIVGIGINMLGILKIKVFNLLPAMFLAAALAPFFVD</sequence>
<feature type="transmembrane region" description="Helical" evidence="1">
    <location>
        <begin position="97"/>
        <end position="120"/>
    </location>
</feature>
<dbReference type="Pfam" id="PF04474">
    <property type="entry name" value="DUF554"/>
    <property type="match status" value="1"/>
</dbReference>